<sequence>MLLGLLVPAAPARAAEPPAPGVPCTGDDLSRRHPWVESAVSVPEVTHFKGYFVTTGSNVDQQVTLMEQTVITVAVMNNVQVTANFDFSALFKAQALVQHQVTKTTATTKMFQEVITWRFTQPGFYGVFKGTRRVTGTMSTLNCGLVSQTDGTRRLEWMVRPGGSFTTFGPLNEGAVRCEDVVPERSVMKEAQRMLGCFGAPAAPKRETTAPAEKAAEPATSAVQAFPPGFVCEPGYGKKFIAKNGMALSVFDKIAQLREFGGHSKQRWRLCTGPDTDGFPEVMLQVNIDNRCLEIGGADPGAEGKIVAATTSCNGGTNQRFILYRDVPGSTLVGIQSRYTGSMLGPDALNSHEPLRQYKAGVEQGLGTFSLEPL</sequence>
<dbReference type="RefSeq" id="WP_397088542.1">
    <property type="nucleotide sequence ID" value="NZ_JBITGY010000010.1"/>
</dbReference>
<organism evidence="1 2">
    <name type="scientific">Nonomuraea typhae</name>
    <dbReference type="NCBI Taxonomy" id="2603600"/>
    <lineage>
        <taxon>Bacteria</taxon>
        <taxon>Bacillati</taxon>
        <taxon>Actinomycetota</taxon>
        <taxon>Actinomycetes</taxon>
        <taxon>Streptosporangiales</taxon>
        <taxon>Streptosporangiaceae</taxon>
        <taxon>Nonomuraea</taxon>
    </lineage>
</organism>
<evidence type="ECO:0000313" key="1">
    <source>
        <dbReference type="EMBL" id="MFI6502917.1"/>
    </source>
</evidence>
<dbReference type="Gene3D" id="2.80.10.50">
    <property type="match status" value="1"/>
</dbReference>
<protein>
    <submittedName>
        <fullName evidence="1">RICIN domain-containing protein</fullName>
    </submittedName>
</protein>
<evidence type="ECO:0000313" key="2">
    <source>
        <dbReference type="Proteomes" id="UP001612741"/>
    </source>
</evidence>
<accession>A0ABW7Z406</accession>
<dbReference type="InterPro" id="IPR035992">
    <property type="entry name" value="Ricin_B-like_lectins"/>
</dbReference>
<dbReference type="CDD" id="cd00161">
    <property type="entry name" value="beta-trefoil_Ricin-like"/>
    <property type="match status" value="1"/>
</dbReference>
<reference evidence="1 2" key="1">
    <citation type="submission" date="2024-10" db="EMBL/GenBank/DDBJ databases">
        <title>The Natural Products Discovery Center: Release of the First 8490 Sequenced Strains for Exploring Actinobacteria Biosynthetic Diversity.</title>
        <authorList>
            <person name="Kalkreuter E."/>
            <person name="Kautsar S.A."/>
            <person name="Yang D."/>
            <person name="Bader C.D."/>
            <person name="Teijaro C.N."/>
            <person name="Fluegel L."/>
            <person name="Davis C.M."/>
            <person name="Simpson J.R."/>
            <person name="Lauterbach L."/>
            <person name="Steele A.D."/>
            <person name="Gui C."/>
            <person name="Meng S."/>
            <person name="Li G."/>
            <person name="Viehrig K."/>
            <person name="Ye F."/>
            <person name="Su P."/>
            <person name="Kiefer A.F."/>
            <person name="Nichols A."/>
            <person name="Cepeda A.J."/>
            <person name="Yan W."/>
            <person name="Fan B."/>
            <person name="Jiang Y."/>
            <person name="Adhikari A."/>
            <person name="Zheng C.-J."/>
            <person name="Schuster L."/>
            <person name="Cowan T.M."/>
            <person name="Smanski M.J."/>
            <person name="Chevrette M.G."/>
            <person name="De Carvalho L.P.S."/>
            <person name="Shen B."/>
        </authorList>
    </citation>
    <scope>NUCLEOTIDE SEQUENCE [LARGE SCALE GENOMIC DNA]</scope>
    <source>
        <strain evidence="1 2">NPDC050545</strain>
    </source>
</reference>
<dbReference type="EMBL" id="JBITGY010000010">
    <property type="protein sequence ID" value="MFI6502917.1"/>
    <property type="molecule type" value="Genomic_DNA"/>
</dbReference>
<dbReference type="SUPFAM" id="SSF50370">
    <property type="entry name" value="Ricin B-like lectins"/>
    <property type="match status" value="1"/>
</dbReference>
<gene>
    <name evidence="1" type="ORF">ACIBG2_36445</name>
</gene>
<proteinExistence type="predicted"/>
<dbReference type="Proteomes" id="UP001612741">
    <property type="component" value="Unassembled WGS sequence"/>
</dbReference>
<keyword evidence="2" id="KW-1185">Reference proteome</keyword>
<name>A0ABW7Z406_9ACTN</name>
<comment type="caution">
    <text evidence="1">The sequence shown here is derived from an EMBL/GenBank/DDBJ whole genome shotgun (WGS) entry which is preliminary data.</text>
</comment>